<sequence>MAGVLKASVPARSATPTSIVRIMLFLRWSAAIAQVFLREQILWWRRENSRCLMITHARKGKALS</sequence>
<dbReference type="Proteomes" id="UP001500220">
    <property type="component" value="Unassembled WGS sequence"/>
</dbReference>
<evidence type="ECO:0000313" key="4">
    <source>
        <dbReference type="Proteomes" id="UP001500220"/>
    </source>
</evidence>
<organism evidence="2 3">
    <name type="scientific">Saccharopolyspora thermophila</name>
    <dbReference type="NCBI Taxonomy" id="89367"/>
    <lineage>
        <taxon>Bacteria</taxon>
        <taxon>Bacillati</taxon>
        <taxon>Actinomycetota</taxon>
        <taxon>Actinomycetes</taxon>
        <taxon>Pseudonocardiales</taxon>
        <taxon>Pseudonocardiaceae</taxon>
        <taxon>Saccharopolyspora</taxon>
    </lineage>
</organism>
<keyword evidence="4" id="KW-1185">Reference proteome</keyword>
<evidence type="ECO:0000313" key="1">
    <source>
        <dbReference type="EMBL" id="GAA0504273.1"/>
    </source>
</evidence>
<comment type="caution">
    <text evidence="2">The sequence shown here is derived from an EMBL/GenBank/DDBJ whole genome shotgun (WGS) entry which is preliminary data.</text>
</comment>
<name>A0A917K9G6_9PSEU</name>
<reference evidence="1 4" key="2">
    <citation type="journal article" date="2019" name="Int. J. Syst. Evol. Microbiol.">
        <title>The Global Catalogue of Microorganisms (GCM) 10K type strain sequencing project: providing services to taxonomists for standard genome sequencing and annotation.</title>
        <authorList>
            <consortium name="The Broad Institute Genomics Platform"/>
            <consortium name="The Broad Institute Genome Sequencing Center for Infectious Disease"/>
            <person name="Wu L."/>
            <person name="Ma J."/>
        </authorList>
    </citation>
    <scope>NUCLEOTIDE SEQUENCE [LARGE SCALE GENOMIC DNA]</scope>
    <source>
        <strain evidence="1 4">JCM 10664</strain>
    </source>
</reference>
<protein>
    <submittedName>
        <fullName evidence="2">Uncharacterized protein</fullName>
    </submittedName>
</protein>
<proteinExistence type="predicted"/>
<reference evidence="2 3" key="1">
    <citation type="journal article" date="2014" name="Int. J. Syst. Evol. Microbiol.">
        <title>Complete genome sequence of Corynebacterium casei LMG S-19264T (=DSM 44701T), isolated from a smear-ripened cheese.</title>
        <authorList>
            <consortium name="US DOE Joint Genome Institute (JGI-PGF)"/>
            <person name="Walter F."/>
            <person name="Albersmeier A."/>
            <person name="Kalinowski J."/>
            <person name="Ruckert C."/>
        </authorList>
    </citation>
    <scope>NUCLEOTIDE SEQUENCE [LARGE SCALE GENOMIC DNA]</scope>
    <source>
        <strain evidence="2 3">CGMCC 4.7206</strain>
    </source>
</reference>
<dbReference type="EMBL" id="BMMT01000021">
    <property type="protein sequence ID" value="GGJ03255.1"/>
    <property type="molecule type" value="Genomic_DNA"/>
</dbReference>
<reference evidence="2" key="3">
    <citation type="submission" date="2020-09" db="EMBL/GenBank/DDBJ databases">
        <authorList>
            <person name="Sun Q."/>
            <person name="Zhou Y."/>
        </authorList>
    </citation>
    <scope>NUCLEOTIDE SEQUENCE</scope>
    <source>
        <strain evidence="2">CGMCC 4.7206</strain>
    </source>
</reference>
<accession>A0A917K9G6</accession>
<gene>
    <name evidence="1" type="ORF">GCM10009545_02550</name>
    <name evidence="2" type="ORF">GCM10011581_45420</name>
</gene>
<dbReference type="Proteomes" id="UP000597989">
    <property type="component" value="Unassembled WGS sequence"/>
</dbReference>
<reference evidence="1" key="4">
    <citation type="submission" date="2023-12" db="EMBL/GenBank/DDBJ databases">
        <authorList>
            <person name="Sun Q."/>
            <person name="Inoue M."/>
        </authorList>
    </citation>
    <scope>NUCLEOTIDE SEQUENCE</scope>
    <source>
        <strain evidence="1">JCM 10664</strain>
    </source>
</reference>
<dbReference type="EMBL" id="BAAAHC010000001">
    <property type="protein sequence ID" value="GAA0504273.1"/>
    <property type="molecule type" value="Genomic_DNA"/>
</dbReference>
<evidence type="ECO:0000313" key="3">
    <source>
        <dbReference type="Proteomes" id="UP000597989"/>
    </source>
</evidence>
<evidence type="ECO:0000313" key="2">
    <source>
        <dbReference type="EMBL" id="GGJ03255.1"/>
    </source>
</evidence>
<dbReference type="AlphaFoldDB" id="A0A917K9G6"/>